<keyword evidence="4 15" id="KW-1133">Transmembrane helix</keyword>
<dbReference type="AlphaFoldDB" id="A0A5F8AEZ7"/>
<keyword evidence="6" id="KW-0406">Ion transport</keyword>
<feature type="domain" description="Ionotropic glutamate receptor C-terminal" evidence="17">
    <location>
        <begin position="134"/>
        <end position="352"/>
    </location>
</feature>
<reference evidence="18" key="4">
    <citation type="submission" date="2025-09" db="UniProtKB">
        <authorList>
            <consortium name="Ensembl"/>
        </authorList>
    </citation>
    <scope>IDENTIFICATION</scope>
    <source>
        <strain evidence="18">17573</strain>
    </source>
</reference>
<dbReference type="FunFam" id="1.10.287.70:FF:000099">
    <property type="entry name" value="glutamate receptor 2 isoform X1"/>
    <property type="match status" value="1"/>
</dbReference>
<evidence type="ECO:0000256" key="6">
    <source>
        <dbReference type="ARBA" id="ARBA00023065"/>
    </source>
</evidence>
<evidence type="ECO:0000256" key="11">
    <source>
        <dbReference type="ARBA" id="ARBA00023286"/>
    </source>
</evidence>
<accession>A0A5F8AEZ7</accession>
<dbReference type="InterPro" id="IPR028082">
    <property type="entry name" value="Peripla_BP_I"/>
</dbReference>
<dbReference type="Bgee" id="ENSMMUG00000009054">
    <property type="expression patterns" value="Expressed in Ammon's horn and 19 other cell types or tissues"/>
</dbReference>
<dbReference type="InterPro" id="IPR015683">
    <property type="entry name" value="Ionotropic_Glu_rcpt"/>
</dbReference>
<evidence type="ECO:0000256" key="10">
    <source>
        <dbReference type="ARBA" id="ARBA00023257"/>
    </source>
</evidence>
<dbReference type="Gene3D" id="3.40.190.10">
    <property type="entry name" value="Periplasmic binding protein-like II"/>
    <property type="match status" value="2"/>
</dbReference>
<evidence type="ECO:0000313" key="20">
    <source>
        <dbReference type="VGNC" id="VGNC:73273"/>
    </source>
</evidence>
<evidence type="ECO:0000256" key="2">
    <source>
        <dbReference type="ARBA" id="ARBA00022692"/>
    </source>
</evidence>
<dbReference type="SMR" id="A0A5F8AEZ7"/>
<evidence type="ECO:0000256" key="4">
    <source>
        <dbReference type="ARBA" id="ARBA00022989"/>
    </source>
</evidence>
<evidence type="ECO:0000313" key="19">
    <source>
        <dbReference type="Proteomes" id="UP000006718"/>
    </source>
</evidence>
<dbReference type="PANTHER" id="PTHR18966">
    <property type="entry name" value="IONOTROPIC GLUTAMATE RECEPTOR"/>
    <property type="match status" value="1"/>
</dbReference>
<comment type="catalytic activity">
    <reaction evidence="14">
        <text>Ca(2+)(in) = Ca(2+)(out)</text>
        <dbReference type="Rhea" id="RHEA:29671"/>
        <dbReference type="ChEBI" id="CHEBI:29108"/>
    </reaction>
</comment>
<dbReference type="FunFam" id="3.40.50.2300:FF:000004">
    <property type="entry name" value="Glutamate receptor, ionotropic, AMPA 2"/>
    <property type="match status" value="1"/>
</dbReference>
<reference evidence="18" key="2">
    <citation type="submission" date="2019-01" db="EMBL/GenBank/DDBJ databases">
        <authorList>
            <person name="Graves T."/>
            <person name="Eichler E.E."/>
            <person name="Wilson R.K."/>
        </authorList>
    </citation>
    <scope>NUCLEOTIDE SEQUENCE [LARGE SCALE GENOMIC DNA]</scope>
    <source>
        <strain evidence="18">17573</strain>
    </source>
</reference>
<protein>
    <submittedName>
        <fullName evidence="18">Glutamate ionotropic receptor AMPA type subunit 3</fullName>
    </submittedName>
</protein>
<feature type="chain" id="PRO_5023814694" evidence="16">
    <location>
        <begin position="29"/>
        <end position="445"/>
    </location>
</feature>
<evidence type="ECO:0000259" key="17">
    <source>
        <dbReference type="SMART" id="SM00079"/>
    </source>
</evidence>
<dbReference type="InterPro" id="IPR001828">
    <property type="entry name" value="ANF_lig-bd_rcpt"/>
</dbReference>
<evidence type="ECO:0000256" key="3">
    <source>
        <dbReference type="ARBA" id="ARBA00022729"/>
    </source>
</evidence>
<dbReference type="Pfam" id="PF01094">
    <property type="entry name" value="ANF_receptor"/>
    <property type="match status" value="1"/>
</dbReference>
<keyword evidence="10" id="KW-0628">Postsynaptic cell membrane</keyword>
<dbReference type="ExpressionAtlas" id="A0A5F8AEZ7">
    <property type="expression patterns" value="baseline"/>
</dbReference>
<dbReference type="SMART" id="SM00079">
    <property type="entry name" value="PBPe"/>
    <property type="match status" value="1"/>
</dbReference>
<keyword evidence="11" id="KW-1071">Ligand-gated ion channel</keyword>
<evidence type="ECO:0000313" key="18">
    <source>
        <dbReference type="Ensembl" id="ENSMMUP00000075536.1"/>
    </source>
</evidence>
<keyword evidence="12" id="KW-0407">Ion channel</keyword>
<keyword evidence="9" id="KW-0325">Glycoprotein</keyword>
<evidence type="ECO:0000256" key="16">
    <source>
        <dbReference type="SAM" id="SignalP"/>
    </source>
</evidence>
<reference evidence="18" key="3">
    <citation type="submission" date="2025-08" db="UniProtKB">
        <authorList>
            <consortium name="Ensembl"/>
        </authorList>
    </citation>
    <scope>IDENTIFICATION</scope>
    <source>
        <strain evidence="18">17573</strain>
    </source>
</reference>
<keyword evidence="3 16" id="KW-0732">Signal</keyword>
<evidence type="ECO:0000256" key="5">
    <source>
        <dbReference type="ARBA" id="ARBA00023018"/>
    </source>
</evidence>
<dbReference type="FunFam" id="3.40.190.10:FF:000087">
    <property type="entry name" value="glutamate receptor 4 isoform X2"/>
    <property type="match status" value="1"/>
</dbReference>
<dbReference type="Gene3D" id="3.40.50.2300">
    <property type="match status" value="2"/>
</dbReference>
<evidence type="ECO:0000256" key="13">
    <source>
        <dbReference type="ARBA" id="ARBA00034104"/>
    </source>
</evidence>
<evidence type="ECO:0000256" key="9">
    <source>
        <dbReference type="ARBA" id="ARBA00023180"/>
    </source>
</evidence>
<evidence type="ECO:0000256" key="12">
    <source>
        <dbReference type="ARBA" id="ARBA00023303"/>
    </source>
</evidence>
<organism evidence="18 19">
    <name type="scientific">Macaca mulatta</name>
    <name type="common">Rhesus macaque</name>
    <dbReference type="NCBI Taxonomy" id="9544"/>
    <lineage>
        <taxon>Eukaryota</taxon>
        <taxon>Metazoa</taxon>
        <taxon>Chordata</taxon>
        <taxon>Craniata</taxon>
        <taxon>Vertebrata</taxon>
        <taxon>Euteleostomi</taxon>
        <taxon>Mammalia</taxon>
        <taxon>Eutheria</taxon>
        <taxon>Euarchontoglires</taxon>
        <taxon>Primates</taxon>
        <taxon>Haplorrhini</taxon>
        <taxon>Catarrhini</taxon>
        <taxon>Cercopithecidae</taxon>
        <taxon>Cercopithecinae</taxon>
        <taxon>Macaca</taxon>
    </lineage>
</organism>
<reference evidence="19" key="1">
    <citation type="journal article" date="2007" name="Science">
        <title>Evolutionary and biomedical insights from the rhesus macaque genome.</title>
        <authorList>
            <person name="Gibbs R.A."/>
            <person name="Rogers J."/>
            <person name="Katze M.G."/>
            <person name="Bumgarner R."/>
            <person name="Weinstock G.M."/>
            <person name="Mardis E.R."/>
            <person name="Remington K.A."/>
            <person name="Strausberg R.L."/>
            <person name="Venter J.C."/>
            <person name="Wilson R.K."/>
            <person name="Batzer M.A."/>
            <person name="Bustamante C.D."/>
            <person name="Eichler E.E."/>
            <person name="Hahn M.W."/>
            <person name="Hardison R.C."/>
            <person name="Makova K.D."/>
            <person name="Miller W."/>
            <person name="Milosavljevic A."/>
            <person name="Palermo R.E."/>
            <person name="Siepel A."/>
            <person name="Sikela J.M."/>
            <person name="Attaway T."/>
            <person name="Bell S."/>
            <person name="Bernard K.E."/>
            <person name="Buhay C.J."/>
            <person name="Chandrabose M.N."/>
            <person name="Dao M."/>
            <person name="Davis C."/>
            <person name="Delehaunty K.D."/>
            <person name="Ding Y."/>
            <person name="Dinh H.H."/>
            <person name="Dugan-Rocha S."/>
            <person name="Fulton L.A."/>
            <person name="Gabisi R.A."/>
            <person name="Garner T.T."/>
            <person name="Godfrey J."/>
            <person name="Hawes A.C."/>
            <person name="Hernandez J."/>
            <person name="Hines S."/>
            <person name="Holder M."/>
            <person name="Hume J."/>
            <person name="Jhangiani S.N."/>
            <person name="Joshi V."/>
            <person name="Khan Z.M."/>
            <person name="Kirkness E.F."/>
            <person name="Cree A."/>
            <person name="Fowler R.G."/>
            <person name="Lee S."/>
            <person name="Lewis L.R."/>
            <person name="Li Z."/>
            <person name="Liu Y.-S."/>
            <person name="Moore S.M."/>
            <person name="Muzny D."/>
            <person name="Nazareth L.V."/>
            <person name="Ngo D.N."/>
            <person name="Okwuonu G.O."/>
            <person name="Pai G."/>
            <person name="Parker D."/>
            <person name="Paul H.A."/>
            <person name="Pfannkoch C."/>
            <person name="Pohl C.S."/>
            <person name="Rogers Y.-H.C."/>
            <person name="Ruiz S.J."/>
            <person name="Sabo A."/>
            <person name="Santibanez J."/>
            <person name="Schneider B.W."/>
            <person name="Smith S.M."/>
            <person name="Sodergren E."/>
            <person name="Svatek A.F."/>
            <person name="Utterback T.R."/>
            <person name="Vattathil S."/>
            <person name="Warren W."/>
            <person name="White C.S."/>
            <person name="Chinwalla A.T."/>
            <person name="Feng Y."/>
            <person name="Halpern A.L."/>
            <person name="Hillier L.W."/>
            <person name="Huang X."/>
            <person name="Minx P."/>
            <person name="Nelson J.O."/>
            <person name="Pepin K.H."/>
            <person name="Qin X."/>
            <person name="Sutton G.G."/>
            <person name="Venter E."/>
            <person name="Walenz B.P."/>
            <person name="Wallis J.W."/>
            <person name="Worley K.C."/>
            <person name="Yang S.-P."/>
            <person name="Jones S.M."/>
            <person name="Marra M.A."/>
            <person name="Rocchi M."/>
            <person name="Schein J.E."/>
            <person name="Baertsch R."/>
            <person name="Clarke L."/>
            <person name="Csuros M."/>
            <person name="Glasscock J."/>
            <person name="Harris R.A."/>
            <person name="Havlak P."/>
            <person name="Jackson A.R."/>
            <person name="Jiang H."/>
            <person name="Liu Y."/>
            <person name="Messina D.N."/>
            <person name="Shen Y."/>
            <person name="Song H.X.-Z."/>
            <person name="Wylie T."/>
            <person name="Zhang L."/>
            <person name="Birney E."/>
            <person name="Han K."/>
            <person name="Konkel M.K."/>
            <person name="Lee J."/>
            <person name="Smit A.F.A."/>
            <person name="Ullmer B."/>
            <person name="Wang H."/>
            <person name="Xing J."/>
            <person name="Burhans R."/>
            <person name="Cheng Z."/>
            <person name="Karro J.E."/>
            <person name="Ma J."/>
            <person name="Raney B."/>
            <person name="She X."/>
            <person name="Cox M.J."/>
            <person name="Demuth J.P."/>
            <person name="Dumas L.J."/>
            <person name="Han S.-G."/>
            <person name="Hopkins J."/>
            <person name="Karimpour-Fard A."/>
            <person name="Kim Y.H."/>
            <person name="Pollack J.R."/>
            <person name="Vinar T."/>
            <person name="Addo-Quaye C."/>
            <person name="Degenhardt J."/>
            <person name="Denby A."/>
            <person name="Hubisz M.J."/>
            <person name="Indap A."/>
            <person name="Kosiol C."/>
            <person name="Lahn B.T."/>
            <person name="Lawson H.A."/>
            <person name="Marklein A."/>
            <person name="Nielsen R."/>
            <person name="Vallender E.J."/>
            <person name="Clark A.G."/>
            <person name="Ferguson B."/>
            <person name="Hernandez R.D."/>
            <person name="Hirani K."/>
            <person name="Kehrer-Sawatzki H."/>
            <person name="Kolb J."/>
            <person name="Patil S."/>
            <person name="Pu L.-L."/>
            <person name="Ren Y."/>
            <person name="Smith D.G."/>
            <person name="Wheeler D.A."/>
            <person name="Schenck I."/>
            <person name="Ball E.V."/>
            <person name="Chen R."/>
            <person name="Cooper D.N."/>
            <person name="Giardine B."/>
            <person name="Hsu F."/>
            <person name="Kent W.J."/>
            <person name="Lesk A."/>
            <person name="Nelson D.L."/>
            <person name="O'brien W.E."/>
            <person name="Pruefer K."/>
            <person name="Stenson P.D."/>
            <person name="Wallace J.C."/>
            <person name="Ke H."/>
            <person name="Liu X.-M."/>
            <person name="Wang P."/>
            <person name="Xiang A.P."/>
            <person name="Yang F."/>
            <person name="Barber G.P."/>
            <person name="Haussler D."/>
            <person name="Karolchik D."/>
            <person name="Kern A.D."/>
            <person name="Kuhn R.M."/>
            <person name="Smith K.E."/>
            <person name="Zwieg A.S."/>
        </authorList>
    </citation>
    <scope>NUCLEOTIDE SEQUENCE [LARGE SCALE GENOMIC DNA]</scope>
    <source>
        <strain evidence="19">17573</strain>
    </source>
</reference>
<dbReference type="InterPro" id="IPR001320">
    <property type="entry name" value="Iontro_rcpt_C"/>
</dbReference>
<keyword evidence="7 15" id="KW-0472">Membrane</keyword>
<dbReference type="Gene3D" id="1.10.287.70">
    <property type="match status" value="1"/>
</dbReference>
<keyword evidence="8" id="KW-0675">Receptor</keyword>
<dbReference type="SUPFAM" id="SSF53850">
    <property type="entry name" value="Periplasmic binding protein-like II"/>
    <property type="match status" value="1"/>
</dbReference>
<sequence length="445" mass="49775">MARQKKMGQNVLRAVFFLVLGLLGHSHGGFPNTISIGGLFMRNTVQEHSAFRFAVQLYNTNQNTTEKPFHLNYHVDHLDSSNSFSVTNAFCSQFSRGVYAIFGFYDQMSMNTLTSFCGALHTSFVTPSFPTDADVQFVIQMRPALKGAILSLLGHYKWEKFVYLYDTERGFSILQAIMEAAVQNNWQVTARSVGNIKDVQEFRRIIEEVERMVSPIESAEDLAKQTEIAYGTLDSGSTKEFFRRSKIAVYEKMWSYMKSAEPSVFTKTTADGVARVRKSKGKFAFLLESTMNEYIEQRKPCDTMKVGGNLDSKGYGVATPKGSALRNAVNLAVLKLNEQGLLDKLKNKWWYDKGECGSGGGDSKDKTSALSLSNVAGVFYILVGGLGLAMMVALIEFCYKSRAESKRMKLTKNTQNFKPAPATNTQNYATYREGYNVYGTESVKI</sequence>
<dbReference type="Proteomes" id="UP000006718">
    <property type="component" value="Chromosome X"/>
</dbReference>
<dbReference type="SUPFAM" id="SSF53822">
    <property type="entry name" value="Periplasmic binding protein-like I"/>
    <property type="match status" value="1"/>
</dbReference>
<evidence type="ECO:0000256" key="7">
    <source>
        <dbReference type="ARBA" id="ARBA00023136"/>
    </source>
</evidence>
<dbReference type="VGNC" id="VGNC:73273">
    <property type="gene designation" value="GRIA3"/>
</dbReference>
<dbReference type="Ensembl" id="ENSMMUT00000084573.1">
    <property type="protein sequence ID" value="ENSMMUP00000075536.1"/>
    <property type="gene ID" value="ENSMMUG00000009054.4"/>
</dbReference>
<evidence type="ECO:0000256" key="1">
    <source>
        <dbReference type="ARBA" id="ARBA00022448"/>
    </source>
</evidence>
<name>A0A5F8AEZ7_MACMU</name>
<keyword evidence="1" id="KW-0813">Transport</keyword>
<keyword evidence="5" id="KW-0770">Synapse</keyword>
<proteinExistence type="predicted"/>
<comment type="subcellular location">
    <subcellularLocation>
        <location evidence="13">Postsynaptic cell membrane</location>
        <topology evidence="13">Multi-pass membrane protein</topology>
    </subcellularLocation>
</comment>
<feature type="transmembrane region" description="Helical" evidence="15">
    <location>
        <begin position="377"/>
        <end position="399"/>
    </location>
</feature>
<dbReference type="GO" id="GO:0015276">
    <property type="term" value="F:ligand-gated monoatomic ion channel activity"/>
    <property type="evidence" value="ECO:0007669"/>
    <property type="project" value="InterPro"/>
</dbReference>
<keyword evidence="19" id="KW-1185">Reference proteome</keyword>
<dbReference type="GO" id="GO:0045211">
    <property type="term" value="C:postsynaptic membrane"/>
    <property type="evidence" value="ECO:0007669"/>
    <property type="project" value="UniProtKB-SubCell"/>
</dbReference>
<gene>
    <name evidence="18 20" type="primary">GRIA3</name>
</gene>
<dbReference type="VEuPathDB" id="HostDB:ENSMMUG00000009054"/>
<feature type="signal peptide" evidence="16">
    <location>
        <begin position="1"/>
        <end position="28"/>
    </location>
</feature>
<keyword evidence="2 15" id="KW-0812">Transmembrane</keyword>
<evidence type="ECO:0000256" key="15">
    <source>
        <dbReference type="SAM" id="Phobius"/>
    </source>
</evidence>
<evidence type="ECO:0000256" key="8">
    <source>
        <dbReference type="ARBA" id="ARBA00023170"/>
    </source>
</evidence>
<evidence type="ECO:0000256" key="14">
    <source>
        <dbReference type="ARBA" id="ARBA00036634"/>
    </source>
</evidence>
<dbReference type="GeneTree" id="ENSGT00940000156123"/>